<evidence type="ECO:0000259" key="1">
    <source>
        <dbReference type="Pfam" id="PF10551"/>
    </source>
</evidence>
<dbReference type="EMBL" id="JANJYI010000002">
    <property type="protein sequence ID" value="KAK2659232.1"/>
    <property type="molecule type" value="Genomic_DNA"/>
</dbReference>
<dbReference type="Proteomes" id="UP001280121">
    <property type="component" value="Unassembled WGS sequence"/>
</dbReference>
<dbReference type="PANTHER" id="PTHR31973">
    <property type="entry name" value="POLYPROTEIN, PUTATIVE-RELATED"/>
    <property type="match status" value="1"/>
</dbReference>
<name>A0AAE0CQ06_9ROSI</name>
<dbReference type="InterPro" id="IPR018289">
    <property type="entry name" value="MULE_transposase_dom"/>
</dbReference>
<accession>A0AAE0CQ06</accession>
<sequence>MPIEIVDDEDVVLLLRRENVDPLVCISVEEISHECPERNHKQPKSSHNPHLATSEDEFLHTHQSNIQVSNMDRFQRSDVPNMCANLDVIIGGFTPTANIDTTSPSLIPDSDETEPHFNPIPDQAPNLYDEQFAHVVIALPINSILGCSSQIQHDIKFSVLLRIAIGKCEWLGFKIQIISRLENLTITTHALQKHNFHIKRQASARVIGENIKDKFHDHHLYKPKEITHDMEREFRISCNYHIGYRARHIALEEVQGLPAESYSILSSYLYMLKLTNPGTFKDFHTDSYNRFMYIFFCFKACMDGFLFSIRPVIAIDGTFLTGPHRGVLFVTVCMDGNGQIFPLAFGVGESETNKCWEWFLSRLHKAVGEVEDLVIVSDMKNSVITGVEKVFPNSFHGACVIHLQRNMLAHWLVIREDILGRIG</sequence>
<dbReference type="AlphaFoldDB" id="A0AAE0CQ06"/>
<organism evidence="2 3">
    <name type="scientific">Dipteronia dyeriana</name>
    <dbReference type="NCBI Taxonomy" id="168575"/>
    <lineage>
        <taxon>Eukaryota</taxon>
        <taxon>Viridiplantae</taxon>
        <taxon>Streptophyta</taxon>
        <taxon>Embryophyta</taxon>
        <taxon>Tracheophyta</taxon>
        <taxon>Spermatophyta</taxon>
        <taxon>Magnoliopsida</taxon>
        <taxon>eudicotyledons</taxon>
        <taxon>Gunneridae</taxon>
        <taxon>Pentapetalae</taxon>
        <taxon>rosids</taxon>
        <taxon>malvids</taxon>
        <taxon>Sapindales</taxon>
        <taxon>Sapindaceae</taxon>
        <taxon>Hippocastanoideae</taxon>
        <taxon>Acereae</taxon>
        <taxon>Dipteronia</taxon>
    </lineage>
</organism>
<evidence type="ECO:0000313" key="2">
    <source>
        <dbReference type="EMBL" id="KAK2659232.1"/>
    </source>
</evidence>
<protein>
    <recommendedName>
        <fullName evidence="1">MULE transposase domain-containing protein</fullName>
    </recommendedName>
</protein>
<reference evidence="2" key="1">
    <citation type="journal article" date="2023" name="Plant J.">
        <title>Genome sequences and population genomics provide insights into the demographic history, inbreeding, and mutation load of two 'living fossil' tree species of Dipteronia.</title>
        <authorList>
            <person name="Feng Y."/>
            <person name="Comes H.P."/>
            <person name="Chen J."/>
            <person name="Zhu S."/>
            <person name="Lu R."/>
            <person name="Zhang X."/>
            <person name="Li P."/>
            <person name="Qiu J."/>
            <person name="Olsen K.M."/>
            <person name="Qiu Y."/>
        </authorList>
    </citation>
    <scope>NUCLEOTIDE SEQUENCE</scope>
    <source>
        <strain evidence="2">KIB01</strain>
    </source>
</reference>
<gene>
    <name evidence="2" type="ORF">Ddye_005765</name>
</gene>
<proteinExistence type="predicted"/>
<comment type="caution">
    <text evidence="2">The sequence shown here is derived from an EMBL/GenBank/DDBJ whole genome shotgun (WGS) entry which is preliminary data.</text>
</comment>
<keyword evidence="3" id="KW-1185">Reference proteome</keyword>
<dbReference type="Pfam" id="PF10551">
    <property type="entry name" value="MULE"/>
    <property type="match status" value="1"/>
</dbReference>
<feature type="domain" description="MULE transposase" evidence="1">
    <location>
        <begin position="312"/>
        <end position="405"/>
    </location>
</feature>
<evidence type="ECO:0000313" key="3">
    <source>
        <dbReference type="Proteomes" id="UP001280121"/>
    </source>
</evidence>
<dbReference type="PANTHER" id="PTHR31973:SF187">
    <property type="entry name" value="MUTATOR TRANSPOSASE MUDRA PROTEIN"/>
    <property type="match status" value="1"/>
</dbReference>